<evidence type="ECO:0000256" key="2">
    <source>
        <dbReference type="ARBA" id="ARBA00012446"/>
    </source>
</evidence>
<dbReference type="EMBL" id="JAVHJO010000017">
    <property type="protein sequence ID" value="KAK6525169.1"/>
    <property type="molecule type" value="Genomic_DNA"/>
</dbReference>
<dbReference type="GO" id="GO:0000324">
    <property type="term" value="C:fungal-type vacuole"/>
    <property type="evidence" value="ECO:0007669"/>
    <property type="project" value="TreeGrafter"/>
</dbReference>
<proteinExistence type="inferred from homology"/>
<keyword evidence="8" id="KW-1185">Reference proteome</keyword>
<reference evidence="7 8" key="1">
    <citation type="submission" date="2019-10" db="EMBL/GenBank/DDBJ databases">
        <authorList>
            <person name="Palmer J.M."/>
        </authorList>
    </citation>
    <scope>NUCLEOTIDE SEQUENCE [LARGE SCALE GENOMIC DNA]</scope>
    <source>
        <strain evidence="7 8">TWF694</strain>
    </source>
</reference>
<evidence type="ECO:0000256" key="4">
    <source>
        <dbReference type="ARBA" id="ARBA00022670"/>
    </source>
</evidence>
<keyword evidence="5" id="KW-0378">Hydrolase</keyword>
<keyword evidence="4" id="KW-0645">Protease</keyword>
<evidence type="ECO:0000256" key="1">
    <source>
        <dbReference type="ARBA" id="ARBA00009431"/>
    </source>
</evidence>
<dbReference type="PANTHER" id="PTHR11802">
    <property type="entry name" value="SERINE PROTEASE FAMILY S10 SERINE CARBOXYPEPTIDASE"/>
    <property type="match status" value="1"/>
</dbReference>
<dbReference type="PANTHER" id="PTHR11802:SF113">
    <property type="entry name" value="SERINE CARBOXYPEPTIDASE CTSA-4.1"/>
    <property type="match status" value="1"/>
</dbReference>
<keyword evidence="6" id="KW-0325">Glycoprotein</keyword>
<organism evidence="7 8">
    <name type="scientific">Orbilia ellipsospora</name>
    <dbReference type="NCBI Taxonomy" id="2528407"/>
    <lineage>
        <taxon>Eukaryota</taxon>
        <taxon>Fungi</taxon>
        <taxon>Dikarya</taxon>
        <taxon>Ascomycota</taxon>
        <taxon>Pezizomycotina</taxon>
        <taxon>Orbiliomycetes</taxon>
        <taxon>Orbiliales</taxon>
        <taxon>Orbiliaceae</taxon>
        <taxon>Orbilia</taxon>
    </lineage>
</organism>
<evidence type="ECO:0000313" key="7">
    <source>
        <dbReference type="EMBL" id="KAK6525169.1"/>
    </source>
</evidence>
<accession>A0AAV9WUY5</accession>
<gene>
    <name evidence="7" type="ORF">TWF694_005315</name>
</gene>
<dbReference type="Pfam" id="PF00450">
    <property type="entry name" value="Peptidase_S10"/>
    <property type="match status" value="1"/>
</dbReference>
<dbReference type="GO" id="GO:0004185">
    <property type="term" value="F:serine-type carboxypeptidase activity"/>
    <property type="evidence" value="ECO:0007669"/>
    <property type="project" value="UniProtKB-EC"/>
</dbReference>
<dbReference type="PRINTS" id="PR00724">
    <property type="entry name" value="CRBOXYPTASEC"/>
</dbReference>
<dbReference type="InterPro" id="IPR029058">
    <property type="entry name" value="AB_hydrolase_fold"/>
</dbReference>
<name>A0AAV9WUY5_9PEZI</name>
<evidence type="ECO:0000313" key="8">
    <source>
        <dbReference type="Proteomes" id="UP001365542"/>
    </source>
</evidence>
<comment type="caution">
    <text evidence="7">The sequence shown here is derived from an EMBL/GenBank/DDBJ whole genome shotgun (WGS) entry which is preliminary data.</text>
</comment>
<evidence type="ECO:0000256" key="3">
    <source>
        <dbReference type="ARBA" id="ARBA00022645"/>
    </source>
</evidence>
<dbReference type="EC" id="3.4.16.5" evidence="2"/>
<comment type="similarity">
    <text evidence="1">Belongs to the peptidase S10 family.</text>
</comment>
<evidence type="ECO:0000256" key="5">
    <source>
        <dbReference type="ARBA" id="ARBA00022801"/>
    </source>
</evidence>
<protein>
    <recommendedName>
        <fullName evidence="2">carboxypeptidase C</fullName>
        <ecNumber evidence="2">3.4.16.5</ecNumber>
    </recommendedName>
</protein>
<dbReference type="Gene3D" id="3.40.50.1820">
    <property type="entry name" value="alpha/beta hydrolase"/>
    <property type="match status" value="1"/>
</dbReference>
<sequence>MQQPLDKVTQFSGYLSRDGDKGDDGQHLFYWFFESRSDPAKDPVILWLNGGPGSSSLIPIFGPLGPSRMTKEGTLKPNKMAWNSKASVIFLDQPVNVGYSYGKKKVDTTADATKDTYAFLQLFFSEHKKYANLPFHIHGISYGGHYVPALANMIATHENPKDVKINLKSVSIANGWTNPLLQYGSFHTMVCDKGAGDYPALLNQEQCTKLKTDTTKCESFVQACYKTKARAECQQATSFCESNLLTVPITMAGHNQYDIRPAKTSVFDKIKGKVSRRAVSFLSNGKSGANPSVSSNAMMNVQYPLLDSGLSSSDNAKIISNIESFLKSEPVKTALGAKTQEYRGCTSKMVTQAFAFTGDYAMPFHEQISTVLAKKVSVLIYAGDADYAANWVGNKKWTDELVWDGQTEYKKAPYDTWKANGKKAGMIKSAKGLTFVKISQAGHTAEVSQPEAVMELLHTYVGKSAA</sequence>
<dbReference type="SUPFAM" id="SSF53474">
    <property type="entry name" value="alpha/beta-Hydrolases"/>
    <property type="match status" value="1"/>
</dbReference>
<dbReference type="AlphaFoldDB" id="A0AAV9WUY5"/>
<keyword evidence="3" id="KW-0121">Carboxypeptidase</keyword>
<dbReference type="InterPro" id="IPR001563">
    <property type="entry name" value="Peptidase_S10"/>
</dbReference>
<dbReference type="GO" id="GO:0006508">
    <property type="term" value="P:proteolysis"/>
    <property type="evidence" value="ECO:0007669"/>
    <property type="project" value="UniProtKB-KW"/>
</dbReference>
<evidence type="ECO:0000256" key="6">
    <source>
        <dbReference type="ARBA" id="ARBA00023180"/>
    </source>
</evidence>
<dbReference type="Proteomes" id="UP001365542">
    <property type="component" value="Unassembled WGS sequence"/>
</dbReference>